<feature type="compositionally biased region" description="Basic and acidic residues" evidence="3">
    <location>
        <begin position="922"/>
        <end position="935"/>
    </location>
</feature>
<dbReference type="Proteomes" id="UP000439780">
    <property type="component" value="Unassembled WGS sequence"/>
</dbReference>
<comment type="caution">
    <text evidence="5">The sequence shown here is derived from an EMBL/GenBank/DDBJ whole genome shotgun (WGS) entry which is preliminary data.</text>
</comment>
<dbReference type="OrthoDB" id="1826980at2"/>
<protein>
    <recommendedName>
        <fullName evidence="4">MobA/MobL protein domain-containing protein</fullName>
    </recommendedName>
</protein>
<comment type="similarity">
    <text evidence="1">Belongs to the MobA/MobL family.</text>
</comment>
<sequence length="979" mass="109745">MKIKTTCPIGHCSARLRQALAIEEEEALCHRVRIRREVKDEKRSRSKRWTATARFDVPAPYRPSRLVSPDGRVSFHFSFETVSKAKGGKSVLTGGSRTTLLSTSAIWDHESYITREGAVPTISAALYEQYVERSRICDESAGVTAAIISNISDDPAERKKFWKAVQECERQAGEDRLAFYPNGLPPTSWLKLAGCDDLTAEARAIAKQLGNAPAKARKKVFLTVSESQAKATIKAARQALGSEFSRKAIMISRARAGRTQYRLNGEFPDAIDAAARLRILVSFCEELKRLRVMYTAVIHEPDEHNDERNHHFHIAIYDRPCAKMIGTDVWDFEYRVKVPGQHNRYNFPARQKKITLFSRGSSGKDFRDQGKSMIFALRSRFADLCNEELQRIGSTRLFDPRTFAEMGIDQTPTRPLGPKAAPLEAAGIPTVTGMTNAEIVWSAEFEQAKTACELNAKRRSKRLHKTEETIVLASETGNAEIARKLEQLVDRARTKSEFLDRHELSLEEYRVTLEMAWSRSDKTEETCDRIIKSLERGGGTKADRRDESLIRRRWDEASEFADFIHQIHLENSATVESIAGQVLSARSELVSIYNDIAQTRIELDAELANPVANRMAAEASIPHHNAGEIEPREERFRQLFEKILNELTVMAPSDANGVYTVPGISRQDLKLITDDRNKARAQARLASIAKLQAKRVRQALELQAKHGHDGLAALAGTHHTVDRALHHLEVYKRHPLVVATAQIDKACDVADAVCNDEPTMAISVKPVVVGSDHQTDTPGEESQPAKLQTVERNWVIPDQSEDRQKGIVEFADFIRTDSGVKIAKIDGRLEVDFSAADGGERISKIWADEPEVLQAIQDRYYAEEARRCPESEIVYPEAVLEFDYSYENDLSCERITIAQVMDLHPCYDASYQNAANSASNSEKQDDIASQMDRESAPNSDQPECGPMAVEPDRVPVVGTAQRVSEEELWYYNNGGGVGR</sequence>
<evidence type="ECO:0000259" key="4">
    <source>
        <dbReference type="Pfam" id="PF03389"/>
    </source>
</evidence>
<accession>A0A845AIP5</accession>
<dbReference type="RefSeq" id="WP_160754431.1">
    <property type="nucleotide sequence ID" value="NZ_WTYA01000017.1"/>
</dbReference>
<dbReference type="EMBL" id="WTYA01000017">
    <property type="protein sequence ID" value="MXP30130.1"/>
    <property type="molecule type" value="Genomic_DNA"/>
</dbReference>
<evidence type="ECO:0000256" key="2">
    <source>
        <dbReference type="ARBA" id="ARBA00022971"/>
    </source>
</evidence>
<keyword evidence="2" id="KW-0184">Conjugation</keyword>
<proteinExistence type="inferred from homology"/>
<evidence type="ECO:0000256" key="3">
    <source>
        <dbReference type="SAM" id="MobiDB-lite"/>
    </source>
</evidence>
<reference evidence="5 6" key="1">
    <citation type="submission" date="2019-12" db="EMBL/GenBank/DDBJ databases">
        <title>Genomic-based taxomic classification of the family Erythrobacteraceae.</title>
        <authorList>
            <person name="Xu L."/>
        </authorList>
    </citation>
    <scope>NUCLEOTIDE SEQUENCE [LARGE SCALE GENOMIC DNA]</scope>
    <source>
        <strain evidence="5 6">KEMB 9005-328</strain>
    </source>
</reference>
<organism evidence="5 6">
    <name type="scientific">Qipengyuania algicida</name>
    <dbReference type="NCBI Taxonomy" id="1836209"/>
    <lineage>
        <taxon>Bacteria</taxon>
        <taxon>Pseudomonadati</taxon>
        <taxon>Pseudomonadota</taxon>
        <taxon>Alphaproteobacteria</taxon>
        <taxon>Sphingomonadales</taxon>
        <taxon>Erythrobacteraceae</taxon>
        <taxon>Qipengyuania</taxon>
    </lineage>
</organism>
<evidence type="ECO:0000313" key="5">
    <source>
        <dbReference type="EMBL" id="MXP30130.1"/>
    </source>
</evidence>
<evidence type="ECO:0000313" key="6">
    <source>
        <dbReference type="Proteomes" id="UP000439780"/>
    </source>
</evidence>
<gene>
    <name evidence="5" type="ORF">GRI58_15075</name>
</gene>
<dbReference type="Pfam" id="PF03389">
    <property type="entry name" value="MobA_MobL"/>
    <property type="match status" value="1"/>
</dbReference>
<evidence type="ECO:0000256" key="1">
    <source>
        <dbReference type="ARBA" id="ARBA00010873"/>
    </source>
</evidence>
<dbReference type="AlphaFoldDB" id="A0A845AIP5"/>
<dbReference type="InterPro" id="IPR005053">
    <property type="entry name" value="MobA_MobL"/>
</dbReference>
<feature type="domain" description="MobA/MobL protein" evidence="4">
    <location>
        <begin position="268"/>
        <end position="423"/>
    </location>
</feature>
<name>A0A845AIP5_9SPHN</name>
<dbReference type="Gene3D" id="3.30.930.30">
    <property type="match status" value="1"/>
</dbReference>
<keyword evidence="6" id="KW-1185">Reference proteome</keyword>
<feature type="region of interest" description="Disordered" evidence="3">
    <location>
        <begin position="917"/>
        <end position="954"/>
    </location>
</feature>